<organism evidence="1 2">
    <name type="scientific">Paenimyroides ceti</name>
    <dbReference type="NCBI Taxonomy" id="395087"/>
    <lineage>
        <taxon>Bacteria</taxon>
        <taxon>Pseudomonadati</taxon>
        <taxon>Bacteroidota</taxon>
        <taxon>Flavobacteriia</taxon>
        <taxon>Flavobacteriales</taxon>
        <taxon>Flavobacteriaceae</taxon>
        <taxon>Paenimyroides</taxon>
    </lineage>
</organism>
<evidence type="ECO:0000313" key="1">
    <source>
        <dbReference type="EMBL" id="MDN3708198.1"/>
    </source>
</evidence>
<comment type="caution">
    <text evidence="1">The sequence shown here is derived from an EMBL/GenBank/DDBJ whole genome shotgun (WGS) entry which is preliminary data.</text>
</comment>
<dbReference type="EMBL" id="JAUFQU010000001">
    <property type="protein sequence ID" value="MDN3708198.1"/>
    <property type="molecule type" value="Genomic_DNA"/>
</dbReference>
<sequence>MDGLIEQAKSRLWNIVNMLTTLKYNGKAPQIELPCTNTEMTEFPKNYIRKVAPLTQDLD</sequence>
<protein>
    <submittedName>
        <fullName evidence="1">Uncharacterized protein</fullName>
    </submittedName>
</protein>
<evidence type="ECO:0000313" key="2">
    <source>
        <dbReference type="Proteomes" id="UP001242368"/>
    </source>
</evidence>
<dbReference type="RefSeq" id="WP_290364078.1">
    <property type="nucleotide sequence ID" value="NZ_JAUFQU010000001.1"/>
</dbReference>
<accession>A0ABT8CUL2</accession>
<keyword evidence="2" id="KW-1185">Reference proteome</keyword>
<name>A0ABT8CUL2_9FLAO</name>
<reference evidence="2" key="1">
    <citation type="journal article" date="2019" name="Int. J. Syst. Evol. Microbiol.">
        <title>The Global Catalogue of Microorganisms (GCM) 10K type strain sequencing project: providing services to taxonomists for standard genome sequencing and annotation.</title>
        <authorList>
            <consortium name="The Broad Institute Genomics Platform"/>
            <consortium name="The Broad Institute Genome Sequencing Center for Infectious Disease"/>
            <person name="Wu L."/>
            <person name="Ma J."/>
        </authorList>
    </citation>
    <scope>NUCLEOTIDE SEQUENCE [LARGE SCALE GENOMIC DNA]</scope>
    <source>
        <strain evidence="2">CECT 7184</strain>
    </source>
</reference>
<gene>
    <name evidence="1" type="ORF">QW060_13890</name>
</gene>
<proteinExistence type="predicted"/>
<dbReference type="Proteomes" id="UP001242368">
    <property type="component" value="Unassembled WGS sequence"/>
</dbReference>